<evidence type="ECO:0000256" key="1">
    <source>
        <dbReference type="SAM" id="SignalP"/>
    </source>
</evidence>
<dbReference type="InterPro" id="IPR008914">
    <property type="entry name" value="PEBP"/>
</dbReference>
<comment type="caution">
    <text evidence="2">The sequence shown here is derived from an EMBL/GenBank/DDBJ whole genome shotgun (WGS) entry which is preliminary data.</text>
</comment>
<dbReference type="EMBL" id="JDSS02000051">
    <property type="protein sequence ID" value="KFB66104.1"/>
    <property type="molecule type" value="Genomic_DNA"/>
</dbReference>
<dbReference type="SUPFAM" id="SSF49777">
    <property type="entry name" value="PEBP-like"/>
    <property type="match status" value="1"/>
</dbReference>
<feature type="chain" id="PRO_5001785474" evidence="1">
    <location>
        <begin position="24"/>
        <end position="195"/>
    </location>
</feature>
<accession>A0A084XUG0</accession>
<dbReference type="Gene3D" id="3.90.280.10">
    <property type="entry name" value="PEBP-like"/>
    <property type="match status" value="1"/>
</dbReference>
<proteinExistence type="predicted"/>
<dbReference type="CDD" id="cd00865">
    <property type="entry name" value="PEBP_bact_arch"/>
    <property type="match status" value="1"/>
</dbReference>
<evidence type="ECO:0000313" key="2">
    <source>
        <dbReference type="EMBL" id="KFB66104.1"/>
    </source>
</evidence>
<feature type="signal peptide" evidence="1">
    <location>
        <begin position="1"/>
        <end position="23"/>
    </location>
</feature>
<dbReference type="InterPro" id="IPR036610">
    <property type="entry name" value="PEBP-like_sf"/>
</dbReference>
<protein>
    <submittedName>
        <fullName evidence="2">Putative kinase inhibitor</fullName>
    </submittedName>
</protein>
<keyword evidence="1" id="KW-0732">Signal</keyword>
<dbReference type="PANTHER" id="PTHR30289:SF1">
    <property type="entry name" value="PEBP (PHOSPHATIDYLETHANOLAMINE-BINDING PROTEIN) FAMILY PROTEIN"/>
    <property type="match status" value="1"/>
</dbReference>
<sequence>MNLSLTLRGLLLTAIAVLATACATPPSGGDPGHKGFSLWSPGRVDNALLDTKYGGKNPANTNCPGENISPALAWARAPSATRSFVILMDDQAGRVGLGVNHWVGYGISANASGLPEGAALAAPAAFTVGKNSLGMPYLGPCPPRGNAPQHYVYTLIATSLEAEALPPGLDKAAVLDALKGGKALGAASLVLRFNH</sequence>
<gene>
    <name evidence="2" type="ORF">CAPSK01_004599</name>
</gene>
<reference evidence="2 3" key="1">
    <citation type="submission" date="2014-07" db="EMBL/GenBank/DDBJ databases">
        <title>Expanding our view of genomic diversity in Candidatus Accumulibacter clades.</title>
        <authorList>
            <person name="Skennerton C.T."/>
            <person name="Barr J.J."/>
            <person name="Slater F.R."/>
            <person name="Bond P.L."/>
            <person name="Tyson G.W."/>
        </authorList>
    </citation>
    <scope>NUCLEOTIDE SEQUENCE [LARGE SCALE GENOMIC DNA]</scope>
    <source>
        <strain evidence="3">SK-01</strain>
    </source>
</reference>
<dbReference type="PANTHER" id="PTHR30289">
    <property type="entry name" value="UNCHARACTERIZED PROTEIN YBCL-RELATED"/>
    <property type="match status" value="1"/>
</dbReference>
<dbReference type="AlphaFoldDB" id="A0A084XUG0"/>
<dbReference type="Pfam" id="PF01161">
    <property type="entry name" value="PBP"/>
    <property type="match status" value="1"/>
</dbReference>
<organism evidence="2 3">
    <name type="scientific">Candidatus Accumulibacter vicinus</name>
    <dbReference type="NCBI Taxonomy" id="2954382"/>
    <lineage>
        <taxon>Bacteria</taxon>
        <taxon>Pseudomonadati</taxon>
        <taxon>Pseudomonadota</taxon>
        <taxon>Betaproteobacteria</taxon>
        <taxon>Candidatus Accumulibacter</taxon>
    </lineage>
</organism>
<dbReference type="STRING" id="1457154.CAPSK01_004599"/>
<dbReference type="Proteomes" id="UP000019812">
    <property type="component" value="Unassembled WGS sequence"/>
</dbReference>
<dbReference type="InterPro" id="IPR005247">
    <property type="entry name" value="YbhB_YbcL/LppC-like"/>
</dbReference>
<evidence type="ECO:0000313" key="3">
    <source>
        <dbReference type="Proteomes" id="UP000019812"/>
    </source>
</evidence>
<name>A0A084XUG0_9PROT</name>